<organism evidence="1 2">
    <name type="scientific">Anaeromicrobium sediminis</name>
    <dbReference type="NCBI Taxonomy" id="1478221"/>
    <lineage>
        <taxon>Bacteria</taxon>
        <taxon>Bacillati</taxon>
        <taxon>Bacillota</taxon>
        <taxon>Clostridia</taxon>
        <taxon>Peptostreptococcales</taxon>
        <taxon>Thermotaleaceae</taxon>
        <taxon>Anaeromicrobium</taxon>
    </lineage>
</organism>
<evidence type="ECO:0000313" key="1">
    <source>
        <dbReference type="EMBL" id="PAB60354.1"/>
    </source>
</evidence>
<gene>
    <name evidence="1" type="ORF">CCE28_05515</name>
</gene>
<sequence length="136" mass="15494">MKIAEIMEITMDQPLGYIEKQLKSNFIGLKWEIEHTEDLRTEEGHRVKIYFGVTSPYGGVTFASFMNHGGGYVPYYIKLTEVGDDETKVLVAITGTENVHGDYGGRNRNIAEQVLEMCQKDCANKTFKEKVKSFFK</sequence>
<keyword evidence="2" id="KW-1185">Reference proteome</keyword>
<proteinExistence type="predicted"/>
<protein>
    <submittedName>
        <fullName evidence="1">Uncharacterized protein</fullName>
    </submittedName>
</protein>
<accession>A0A267ML68</accession>
<name>A0A267ML68_9FIRM</name>
<reference evidence="1 2" key="1">
    <citation type="submission" date="2017-06" db="EMBL/GenBank/DDBJ databases">
        <title>Draft genome sequence of anaerobic fermentative bacterium Anaeromicrobium sediminis DY2726D isolated from West Pacific Ocean sediments.</title>
        <authorList>
            <person name="Zeng X."/>
        </authorList>
    </citation>
    <scope>NUCLEOTIDE SEQUENCE [LARGE SCALE GENOMIC DNA]</scope>
    <source>
        <strain evidence="1 2">DY2726D</strain>
    </source>
</reference>
<dbReference type="EMBL" id="NIBG01000003">
    <property type="protein sequence ID" value="PAB60354.1"/>
    <property type="molecule type" value="Genomic_DNA"/>
</dbReference>
<dbReference type="RefSeq" id="WP_095131794.1">
    <property type="nucleotide sequence ID" value="NZ_NIBG01000003.1"/>
</dbReference>
<dbReference type="AlphaFoldDB" id="A0A267ML68"/>
<dbReference type="OrthoDB" id="1923544at2"/>
<dbReference type="Proteomes" id="UP000216024">
    <property type="component" value="Unassembled WGS sequence"/>
</dbReference>
<evidence type="ECO:0000313" key="2">
    <source>
        <dbReference type="Proteomes" id="UP000216024"/>
    </source>
</evidence>
<comment type="caution">
    <text evidence="1">The sequence shown here is derived from an EMBL/GenBank/DDBJ whole genome shotgun (WGS) entry which is preliminary data.</text>
</comment>